<reference evidence="6" key="2">
    <citation type="submission" date="2015-11" db="EMBL/GenBank/DDBJ databases">
        <authorList>
            <person name="Dugat-Bony E."/>
        </authorList>
    </citation>
    <scope>NUCLEOTIDE SEQUENCE [LARGE SCALE GENOMIC DNA]</scope>
    <source>
        <strain evidence="6">Mu292</strain>
    </source>
</reference>
<evidence type="ECO:0000256" key="1">
    <source>
        <dbReference type="PROSITE-ProRule" id="PRU00285"/>
    </source>
</evidence>
<dbReference type="Gene3D" id="2.60.40.790">
    <property type="match status" value="1"/>
</dbReference>
<dbReference type="EMBL" id="FAUH01000014">
    <property type="protein sequence ID" value="CUU66782.1"/>
    <property type="molecule type" value="Genomic_DNA"/>
</dbReference>
<comment type="similarity">
    <text evidence="1 2">Belongs to the small heat shock protein (HSP20) family.</text>
</comment>
<evidence type="ECO:0000256" key="2">
    <source>
        <dbReference type="RuleBase" id="RU003616"/>
    </source>
</evidence>
<dbReference type="InterPro" id="IPR031107">
    <property type="entry name" value="Small_HSP"/>
</dbReference>
<dbReference type="OrthoDB" id="5242916at2"/>
<evidence type="ECO:0000313" key="4">
    <source>
        <dbReference type="EMBL" id="CUU66782.1"/>
    </source>
</evidence>
<evidence type="ECO:0000313" key="6">
    <source>
        <dbReference type="Proteomes" id="UP000182498"/>
    </source>
</evidence>
<dbReference type="Proteomes" id="UP000182498">
    <property type="component" value="Unassembled WGS sequence"/>
</dbReference>
<dbReference type="SUPFAM" id="SSF49764">
    <property type="entry name" value="HSP20-like chaperones"/>
    <property type="match status" value="1"/>
</dbReference>
<evidence type="ECO:0000313" key="5">
    <source>
        <dbReference type="EMBL" id="GEC85349.1"/>
    </source>
</evidence>
<organism evidence="4 6">
    <name type="scientific">Corynebacterium variabile</name>
    <dbReference type="NCBI Taxonomy" id="1727"/>
    <lineage>
        <taxon>Bacteria</taxon>
        <taxon>Bacillati</taxon>
        <taxon>Actinomycetota</taxon>
        <taxon>Actinomycetes</taxon>
        <taxon>Mycobacteriales</taxon>
        <taxon>Corynebacteriaceae</taxon>
        <taxon>Corynebacterium</taxon>
    </lineage>
</organism>
<name>A0A0X2NMR5_9CORY</name>
<reference evidence="4" key="1">
    <citation type="submission" date="2015-11" db="EMBL/GenBank/DDBJ databases">
        <authorList>
            <person name="Zhang Y."/>
            <person name="Guo Z."/>
        </authorList>
    </citation>
    <scope>NUCLEOTIDE SEQUENCE [LARGE SCALE GENOMIC DNA]</scope>
    <source>
        <strain evidence="4">Mu292</strain>
    </source>
</reference>
<keyword evidence="4" id="KW-0346">Stress response</keyword>
<dbReference type="GeneID" id="82886822"/>
<dbReference type="RefSeq" id="WP_014008974.1">
    <property type="nucleotide sequence ID" value="NZ_BJNT01000005.1"/>
</dbReference>
<dbReference type="EMBL" id="BJNT01000005">
    <property type="protein sequence ID" value="GEC85349.1"/>
    <property type="molecule type" value="Genomic_DNA"/>
</dbReference>
<dbReference type="Proteomes" id="UP000319986">
    <property type="component" value="Unassembled WGS sequence"/>
</dbReference>
<dbReference type="InterPro" id="IPR008978">
    <property type="entry name" value="HSP20-like_chaperone"/>
</dbReference>
<dbReference type="InterPro" id="IPR002068">
    <property type="entry name" value="A-crystallin/Hsp20_dom"/>
</dbReference>
<evidence type="ECO:0000313" key="7">
    <source>
        <dbReference type="Proteomes" id="UP000319986"/>
    </source>
</evidence>
<dbReference type="Pfam" id="PF00011">
    <property type="entry name" value="HSP20"/>
    <property type="match status" value="1"/>
</dbReference>
<feature type="domain" description="SHSP" evidence="3">
    <location>
        <begin position="24"/>
        <end position="140"/>
    </location>
</feature>
<dbReference type="PANTHER" id="PTHR11527">
    <property type="entry name" value="HEAT-SHOCK PROTEIN 20 FAMILY MEMBER"/>
    <property type="match status" value="1"/>
</dbReference>
<dbReference type="AlphaFoldDB" id="A0A0X2NMR5"/>
<gene>
    <name evidence="5" type="ORF">CVA01_06630</name>
    <name evidence="4" type="ORF">CVAR292_02129</name>
</gene>
<dbReference type="PROSITE" id="PS01031">
    <property type="entry name" value="SHSP"/>
    <property type="match status" value="1"/>
</dbReference>
<keyword evidence="6" id="KW-1185">Reference proteome</keyword>
<evidence type="ECO:0000259" key="3">
    <source>
        <dbReference type="PROSITE" id="PS01031"/>
    </source>
</evidence>
<sequence length="151" mass="16228">MSTLRLDPFAPLDHVARGFFGTPADRTPRFMPMDLAKSEEGFTLTADLPGVDPHSVDIDIDNGLLTISAARTTGPADAERDDGTTWLAAERFSGTYRRQVAVGDTVDTSRISADYADGVLTVTLPVAERAKSRRIEVSHRGDSPAEIPAGE</sequence>
<dbReference type="OMA" id="WFEDFFA"/>
<protein>
    <submittedName>
        <fullName evidence="5">Heat-shock protein Hsp20</fullName>
    </submittedName>
    <submittedName>
        <fullName evidence="4">Molecular chaperone (Small heat shock protein)</fullName>
    </submittedName>
</protein>
<reference evidence="5 7" key="3">
    <citation type="submission" date="2019-06" db="EMBL/GenBank/DDBJ databases">
        <title>Whole genome shotgun sequence of Corynebacterium variabile NBRC 15286.</title>
        <authorList>
            <person name="Hosoyama A."/>
            <person name="Uohara A."/>
            <person name="Ohji S."/>
            <person name="Ichikawa N."/>
        </authorList>
    </citation>
    <scope>NUCLEOTIDE SEQUENCE [LARGE SCALE GENOMIC DNA]</scope>
    <source>
        <strain evidence="5 7">NBRC 15286</strain>
    </source>
</reference>
<accession>A0A0X2NMR5</accession>
<proteinExistence type="inferred from homology"/>